<feature type="domain" description="Mos1 transposase HTH" evidence="1">
    <location>
        <begin position="6"/>
        <end position="54"/>
    </location>
</feature>
<dbReference type="GO" id="GO:0032259">
    <property type="term" value="P:methylation"/>
    <property type="evidence" value="ECO:0007669"/>
    <property type="project" value="UniProtKB-KW"/>
</dbReference>
<dbReference type="GO" id="GO:0044774">
    <property type="term" value="P:mitotic DNA integrity checkpoint signaling"/>
    <property type="evidence" value="ECO:0007669"/>
    <property type="project" value="TreeGrafter"/>
</dbReference>
<dbReference type="GO" id="GO:0000729">
    <property type="term" value="P:DNA double-strand break processing"/>
    <property type="evidence" value="ECO:0007669"/>
    <property type="project" value="TreeGrafter"/>
</dbReference>
<dbReference type="EMBL" id="GL450169">
    <property type="protein sequence ID" value="EFN81408.1"/>
    <property type="molecule type" value="Genomic_DNA"/>
</dbReference>
<dbReference type="GO" id="GO:0005634">
    <property type="term" value="C:nucleus"/>
    <property type="evidence" value="ECO:0007669"/>
    <property type="project" value="TreeGrafter"/>
</dbReference>
<dbReference type="GO" id="GO:0000793">
    <property type="term" value="C:condensed chromosome"/>
    <property type="evidence" value="ECO:0007669"/>
    <property type="project" value="TreeGrafter"/>
</dbReference>
<organism evidence="3">
    <name type="scientific">Harpegnathos saltator</name>
    <name type="common">Jerdon's jumping ant</name>
    <dbReference type="NCBI Taxonomy" id="610380"/>
    <lineage>
        <taxon>Eukaryota</taxon>
        <taxon>Metazoa</taxon>
        <taxon>Ecdysozoa</taxon>
        <taxon>Arthropoda</taxon>
        <taxon>Hexapoda</taxon>
        <taxon>Insecta</taxon>
        <taxon>Pterygota</taxon>
        <taxon>Neoptera</taxon>
        <taxon>Endopterygota</taxon>
        <taxon>Hymenoptera</taxon>
        <taxon>Apocrita</taxon>
        <taxon>Aculeata</taxon>
        <taxon>Formicoidea</taxon>
        <taxon>Formicidae</taxon>
        <taxon>Ponerinae</taxon>
        <taxon>Ponerini</taxon>
        <taxon>Harpegnathos</taxon>
    </lineage>
</organism>
<dbReference type="PANTHER" id="PTHR46060">
    <property type="entry name" value="MARINER MOS1 TRANSPOSASE-LIKE PROTEIN"/>
    <property type="match status" value="1"/>
</dbReference>
<dbReference type="InParanoid" id="E2BSC2"/>
<dbReference type="GO" id="GO:0044547">
    <property type="term" value="F:DNA topoisomerase binding"/>
    <property type="evidence" value="ECO:0007669"/>
    <property type="project" value="TreeGrafter"/>
</dbReference>
<dbReference type="GO" id="GO:0015074">
    <property type="term" value="P:DNA integration"/>
    <property type="evidence" value="ECO:0007669"/>
    <property type="project" value="TreeGrafter"/>
</dbReference>
<dbReference type="PANTHER" id="PTHR46060:SF2">
    <property type="entry name" value="HISTONE-LYSINE N-METHYLTRANSFERASE SETMAR"/>
    <property type="match status" value="1"/>
</dbReference>
<dbReference type="Pfam" id="PF17906">
    <property type="entry name" value="HTH_48"/>
    <property type="match status" value="1"/>
</dbReference>
<reference evidence="2 3" key="1">
    <citation type="journal article" date="2010" name="Science">
        <title>Genomic comparison of the ants Camponotus floridanus and Harpegnathos saltator.</title>
        <authorList>
            <person name="Bonasio R."/>
            <person name="Zhang G."/>
            <person name="Ye C."/>
            <person name="Mutti N.S."/>
            <person name="Fang X."/>
            <person name="Qin N."/>
            <person name="Donahue G."/>
            <person name="Yang P."/>
            <person name="Li Q."/>
            <person name="Li C."/>
            <person name="Zhang P."/>
            <person name="Huang Z."/>
            <person name="Berger S.L."/>
            <person name="Reinberg D."/>
            <person name="Wang J."/>
            <person name="Liebig J."/>
        </authorList>
    </citation>
    <scope>NUCLEOTIDE SEQUENCE [LARGE SCALE GENOMIC DNA]</scope>
    <source>
        <strain evidence="2 3">R22 G/1</strain>
    </source>
</reference>
<keyword evidence="3" id="KW-1185">Reference proteome</keyword>
<dbReference type="Proteomes" id="UP000008237">
    <property type="component" value="Unassembled WGS sequence"/>
</dbReference>
<protein>
    <submittedName>
        <fullName evidence="2">Histone-lysine N-methyltransferase SETMAR</fullName>
    </submittedName>
</protein>
<evidence type="ECO:0000259" key="1">
    <source>
        <dbReference type="Pfam" id="PF17906"/>
    </source>
</evidence>
<dbReference type="OMA" id="NEHFHYI"/>
<dbReference type="GO" id="GO:0031297">
    <property type="term" value="P:replication fork processing"/>
    <property type="evidence" value="ECO:0007669"/>
    <property type="project" value="TreeGrafter"/>
</dbReference>
<gene>
    <name evidence="2" type="ORF">EAI_08487</name>
</gene>
<accession>E2BSC2</accession>
<feature type="non-terminal residue" evidence="2">
    <location>
        <position position="92"/>
    </location>
</feature>
<sequence>MQKQNEHFHYILLFHLRKGKNASQARKRLCAVCDDEALEKRQCQNWFAKFPSDDFSKDEQRSGRPGEVDDDQIKAIIDTDRYSATREIAEKI</sequence>
<evidence type="ECO:0000313" key="2">
    <source>
        <dbReference type="EMBL" id="EFN81408.1"/>
    </source>
</evidence>
<dbReference type="GO" id="GO:0000014">
    <property type="term" value="F:single-stranded DNA endodeoxyribonuclease activity"/>
    <property type="evidence" value="ECO:0007669"/>
    <property type="project" value="TreeGrafter"/>
</dbReference>
<dbReference type="GO" id="GO:0035861">
    <property type="term" value="C:site of double-strand break"/>
    <property type="evidence" value="ECO:0007669"/>
    <property type="project" value="TreeGrafter"/>
</dbReference>
<dbReference type="Gene3D" id="1.10.10.1450">
    <property type="match status" value="1"/>
</dbReference>
<dbReference type="InterPro" id="IPR052709">
    <property type="entry name" value="Transposase-MT_Hybrid"/>
</dbReference>
<dbReference type="GO" id="GO:0042800">
    <property type="term" value="F:histone H3K4 methyltransferase activity"/>
    <property type="evidence" value="ECO:0007669"/>
    <property type="project" value="TreeGrafter"/>
</dbReference>
<dbReference type="AlphaFoldDB" id="E2BSC2"/>
<keyword evidence="2" id="KW-0808">Transferase</keyword>
<dbReference type="InterPro" id="IPR041426">
    <property type="entry name" value="Mos1_HTH"/>
</dbReference>
<dbReference type="GO" id="GO:0046975">
    <property type="term" value="F:histone H3K36 methyltransferase activity"/>
    <property type="evidence" value="ECO:0007669"/>
    <property type="project" value="TreeGrafter"/>
</dbReference>
<evidence type="ECO:0000313" key="3">
    <source>
        <dbReference type="Proteomes" id="UP000008237"/>
    </source>
</evidence>
<dbReference type="GO" id="GO:0003697">
    <property type="term" value="F:single-stranded DNA binding"/>
    <property type="evidence" value="ECO:0007669"/>
    <property type="project" value="TreeGrafter"/>
</dbReference>
<name>E2BSC2_HARSA</name>
<dbReference type="GO" id="GO:0006303">
    <property type="term" value="P:double-strand break repair via nonhomologous end joining"/>
    <property type="evidence" value="ECO:0007669"/>
    <property type="project" value="TreeGrafter"/>
</dbReference>
<keyword evidence="2" id="KW-0489">Methyltransferase</keyword>
<dbReference type="GO" id="GO:0003690">
    <property type="term" value="F:double-stranded DNA binding"/>
    <property type="evidence" value="ECO:0007669"/>
    <property type="project" value="TreeGrafter"/>
</dbReference>
<proteinExistence type="predicted"/>